<sequence>MPVAAVQPVPPLWRELGKSVSDLLLKDYPVRGTSIEVKTSSKPVTFRVAGNRDIKSTAIAGDLEGKYVDSKNGIAFTQIWTTANKLATKIECENQIAKGLMLDLTTILNQPTAQRGAIFIATYKLSSLHAQVTADSLKRSAVVIATYKQPSFHTQATVNLFKGPTFTSNVVLGRDSALVGAEATYDASSCIISRYAGAIGYTTSDYAITIHALGNLRTFSASYYHKASKYVEVGAKAVYDTKSTTGDVALEFGSKFTLKHDPANKLKTANASVKLKINNAGLLSASYAQPFRPGVKATLGLTLDTQRLHSGSSRTAAHKIGAALILNS</sequence>
<keyword evidence="2" id="KW-1185">Reference proteome</keyword>
<proteinExistence type="predicted"/>
<name>A0ACC2V2Y6_9TREE</name>
<comment type="caution">
    <text evidence="1">The sequence shown here is derived from an EMBL/GenBank/DDBJ whole genome shotgun (WGS) entry which is preliminary data.</text>
</comment>
<dbReference type="EMBL" id="JASBWT010000029">
    <property type="protein sequence ID" value="KAJ9093713.1"/>
    <property type="molecule type" value="Genomic_DNA"/>
</dbReference>
<protein>
    <submittedName>
        <fullName evidence="1">Uncharacterized protein</fullName>
    </submittedName>
</protein>
<accession>A0ACC2V2Y6</accession>
<organism evidence="1 2">
    <name type="scientific">Naganishia friedmannii</name>
    <dbReference type="NCBI Taxonomy" id="89922"/>
    <lineage>
        <taxon>Eukaryota</taxon>
        <taxon>Fungi</taxon>
        <taxon>Dikarya</taxon>
        <taxon>Basidiomycota</taxon>
        <taxon>Agaricomycotina</taxon>
        <taxon>Tremellomycetes</taxon>
        <taxon>Filobasidiales</taxon>
        <taxon>Filobasidiaceae</taxon>
        <taxon>Naganishia</taxon>
    </lineage>
</organism>
<evidence type="ECO:0000313" key="1">
    <source>
        <dbReference type="EMBL" id="KAJ9093713.1"/>
    </source>
</evidence>
<reference evidence="1" key="1">
    <citation type="submission" date="2023-04" db="EMBL/GenBank/DDBJ databases">
        <title>Draft Genome sequencing of Naganishia species isolated from polar environments using Oxford Nanopore Technology.</title>
        <authorList>
            <person name="Leo P."/>
            <person name="Venkateswaran K."/>
        </authorList>
    </citation>
    <scope>NUCLEOTIDE SEQUENCE</scope>
    <source>
        <strain evidence="1">MNA-CCFEE 5423</strain>
    </source>
</reference>
<dbReference type="Proteomes" id="UP001227268">
    <property type="component" value="Unassembled WGS sequence"/>
</dbReference>
<evidence type="ECO:0000313" key="2">
    <source>
        <dbReference type="Proteomes" id="UP001227268"/>
    </source>
</evidence>
<gene>
    <name evidence="1" type="ORF">QFC21_006309</name>
</gene>